<dbReference type="Pfam" id="PF05979">
    <property type="entry name" value="DUF896"/>
    <property type="match status" value="1"/>
</dbReference>
<keyword evidence="4" id="KW-1185">Reference proteome</keyword>
<evidence type="ECO:0000256" key="1">
    <source>
        <dbReference type="ARBA" id="ARBA00022490"/>
    </source>
</evidence>
<dbReference type="PANTHER" id="PTHR37300:SF1">
    <property type="entry name" value="UPF0291 PROTEIN YNZC"/>
    <property type="match status" value="1"/>
</dbReference>
<keyword evidence="1 2" id="KW-0963">Cytoplasm</keyword>
<protein>
    <recommendedName>
        <fullName evidence="2">UPF0291 protein CHM34_00715</fullName>
    </recommendedName>
</protein>
<gene>
    <name evidence="3" type="ORF">CHM34_00715</name>
</gene>
<dbReference type="SUPFAM" id="SSF158221">
    <property type="entry name" value="YnzC-like"/>
    <property type="match status" value="1"/>
</dbReference>
<sequence>MITDEMIQRINELARKQKAEGLTPEEKKEQARLREKYLQAIRGSVKEQVNRIRWVDEDEK</sequence>
<dbReference type="PANTHER" id="PTHR37300">
    <property type="entry name" value="UPF0291 PROTEIN CBO2609/CLC_2481"/>
    <property type="match status" value="1"/>
</dbReference>
<dbReference type="HAMAP" id="MF_01103">
    <property type="entry name" value="UPF0291"/>
    <property type="match status" value="1"/>
</dbReference>
<comment type="subcellular location">
    <subcellularLocation>
        <location evidence="2">Cytoplasm</location>
    </subcellularLocation>
</comment>
<dbReference type="AlphaFoldDB" id="A0A235BEA5"/>
<organism evidence="3 4">
    <name type="scientific">Paludifilum halophilum</name>
    <dbReference type="NCBI Taxonomy" id="1642702"/>
    <lineage>
        <taxon>Bacteria</taxon>
        <taxon>Bacillati</taxon>
        <taxon>Bacillota</taxon>
        <taxon>Bacilli</taxon>
        <taxon>Bacillales</taxon>
        <taxon>Thermoactinomycetaceae</taxon>
        <taxon>Paludifilum</taxon>
    </lineage>
</organism>
<comment type="caution">
    <text evidence="3">The sequence shown here is derived from an EMBL/GenBank/DDBJ whole genome shotgun (WGS) entry which is preliminary data.</text>
</comment>
<dbReference type="GO" id="GO:0005737">
    <property type="term" value="C:cytoplasm"/>
    <property type="evidence" value="ECO:0007669"/>
    <property type="project" value="UniProtKB-SubCell"/>
</dbReference>
<dbReference type="Proteomes" id="UP000215459">
    <property type="component" value="Unassembled WGS sequence"/>
</dbReference>
<accession>A0A235BEA5</accession>
<comment type="similarity">
    <text evidence="2">Belongs to the UPF0291 family.</text>
</comment>
<name>A0A235BEA5_9BACL</name>
<reference evidence="3 4" key="1">
    <citation type="submission" date="2017-07" db="EMBL/GenBank/DDBJ databases">
        <title>The genome sequence of Paludifilum halophilum highlights mechanisms for microbial adaptation to high salt environemnts.</title>
        <authorList>
            <person name="Belbahri L."/>
        </authorList>
    </citation>
    <scope>NUCLEOTIDE SEQUENCE [LARGE SCALE GENOMIC DNA]</scope>
    <source>
        <strain evidence="3 4">DSM 102817</strain>
    </source>
</reference>
<dbReference type="EMBL" id="NOWF01000001">
    <property type="protein sequence ID" value="OYD09955.1"/>
    <property type="molecule type" value="Genomic_DNA"/>
</dbReference>
<dbReference type="InterPro" id="IPR009242">
    <property type="entry name" value="DUF896"/>
</dbReference>
<proteinExistence type="inferred from homology"/>
<evidence type="ECO:0000313" key="4">
    <source>
        <dbReference type="Proteomes" id="UP000215459"/>
    </source>
</evidence>
<dbReference type="OrthoDB" id="390105at2"/>
<evidence type="ECO:0000256" key="2">
    <source>
        <dbReference type="HAMAP-Rule" id="MF_01103"/>
    </source>
</evidence>
<evidence type="ECO:0000313" key="3">
    <source>
        <dbReference type="EMBL" id="OYD09955.1"/>
    </source>
</evidence>
<dbReference type="Gene3D" id="1.10.287.540">
    <property type="entry name" value="Helix hairpin bin"/>
    <property type="match status" value="1"/>
</dbReference>